<protein>
    <submittedName>
        <fullName evidence="7">Cytochrome P450</fullName>
    </submittedName>
</protein>
<evidence type="ECO:0000313" key="7">
    <source>
        <dbReference type="EMBL" id="WXA96179.1"/>
    </source>
</evidence>
<proteinExistence type="inferred from homology"/>
<keyword evidence="2" id="KW-0349">Heme</keyword>
<evidence type="ECO:0000256" key="4">
    <source>
        <dbReference type="ARBA" id="ARBA00023002"/>
    </source>
</evidence>
<organism evidence="7 8">
    <name type="scientific">Pendulispora brunnea</name>
    <dbReference type="NCBI Taxonomy" id="2905690"/>
    <lineage>
        <taxon>Bacteria</taxon>
        <taxon>Pseudomonadati</taxon>
        <taxon>Myxococcota</taxon>
        <taxon>Myxococcia</taxon>
        <taxon>Myxococcales</taxon>
        <taxon>Sorangiineae</taxon>
        <taxon>Pendulisporaceae</taxon>
        <taxon>Pendulispora</taxon>
    </lineage>
</organism>
<dbReference type="EMBL" id="CP089982">
    <property type="protein sequence ID" value="WXA96179.1"/>
    <property type="molecule type" value="Genomic_DNA"/>
</dbReference>
<keyword evidence="3" id="KW-0479">Metal-binding</keyword>
<evidence type="ECO:0000313" key="8">
    <source>
        <dbReference type="Proteomes" id="UP001379533"/>
    </source>
</evidence>
<dbReference type="PANTHER" id="PTHR24302:SF15">
    <property type="entry name" value="FATTY-ACID PEROXYGENASE"/>
    <property type="match status" value="1"/>
</dbReference>
<sequence length="457" mass="51457">MATTTSIPRDPAFDSTLALLREGYPFIWNRCQRFQSDLFQARLMGKRAICIHGREAAELFYDETRFQRRGAVPRRVLTSLFGKKGIQTLDGAAHRHRKAAFLSLMTPTSLDRLMIATAREWRRAVHAWEKMEAVVLFDEAERVLTRATCTWAGVPISDRELPRRARDFGLMVDAFGGVGPRLWKGKRARARAERWMAREIERARRGDAPTASASALHVMAHYRGPDGERLPARTAAVELLNVIRPTVAISWFITFAALALHEHPESREKLTCEDAGENAGAYADSFMQEVRRFYPFTPYLGAKVRSSFDWKGHHFKPGTLVLLDVYGANHDPQLWDAPESFRPERFDGWRGDAYGFIPQGGGPRATGHRCPGEWITMHNVALALHILTRCMVYEVAPGQDLRVDLRRMPTRPKSGFILRNVHATAALDHGLPRRPSRMAAQDATDRAGGVHAEASSV</sequence>
<dbReference type="InterPro" id="IPR036396">
    <property type="entry name" value="Cyt_P450_sf"/>
</dbReference>
<reference evidence="7 8" key="1">
    <citation type="submission" date="2021-12" db="EMBL/GenBank/DDBJ databases">
        <title>Discovery of the Pendulisporaceae a myxobacterial family with distinct sporulation behavior and unique specialized metabolism.</title>
        <authorList>
            <person name="Garcia R."/>
            <person name="Popoff A."/>
            <person name="Bader C.D."/>
            <person name="Loehr J."/>
            <person name="Walesch S."/>
            <person name="Walt C."/>
            <person name="Boldt J."/>
            <person name="Bunk B."/>
            <person name="Haeckl F.J.F.P.J."/>
            <person name="Gunesch A.P."/>
            <person name="Birkelbach J."/>
            <person name="Nuebel U."/>
            <person name="Pietschmann T."/>
            <person name="Bach T."/>
            <person name="Mueller R."/>
        </authorList>
    </citation>
    <scope>NUCLEOTIDE SEQUENCE [LARGE SCALE GENOMIC DNA]</scope>
    <source>
        <strain evidence="7 8">MSr12523</strain>
    </source>
</reference>
<dbReference type="Proteomes" id="UP001379533">
    <property type="component" value="Chromosome"/>
</dbReference>
<dbReference type="InterPro" id="IPR001128">
    <property type="entry name" value="Cyt_P450"/>
</dbReference>
<gene>
    <name evidence="7" type="ORF">LZC95_04920</name>
</gene>
<dbReference type="Pfam" id="PF00067">
    <property type="entry name" value="p450"/>
    <property type="match status" value="1"/>
</dbReference>
<dbReference type="InterPro" id="IPR002401">
    <property type="entry name" value="Cyt_P450_E_grp-I"/>
</dbReference>
<evidence type="ECO:0000256" key="6">
    <source>
        <dbReference type="SAM" id="MobiDB-lite"/>
    </source>
</evidence>
<name>A0ABZ2KC35_9BACT</name>
<keyword evidence="4" id="KW-0560">Oxidoreductase</keyword>
<comment type="similarity">
    <text evidence="1">Belongs to the cytochrome P450 family.</text>
</comment>
<keyword evidence="8" id="KW-1185">Reference proteome</keyword>
<dbReference type="PANTHER" id="PTHR24302">
    <property type="entry name" value="CYTOCHROME P450 FAMILY 3"/>
    <property type="match status" value="1"/>
</dbReference>
<dbReference type="PRINTS" id="PR00463">
    <property type="entry name" value="EP450I"/>
</dbReference>
<feature type="region of interest" description="Disordered" evidence="6">
    <location>
        <begin position="432"/>
        <end position="457"/>
    </location>
</feature>
<evidence type="ECO:0000256" key="3">
    <source>
        <dbReference type="ARBA" id="ARBA00022723"/>
    </source>
</evidence>
<dbReference type="RefSeq" id="WP_394846792.1">
    <property type="nucleotide sequence ID" value="NZ_CP089982.1"/>
</dbReference>
<dbReference type="CDD" id="cd11067">
    <property type="entry name" value="CYP152"/>
    <property type="match status" value="1"/>
</dbReference>
<keyword evidence="5" id="KW-0408">Iron</keyword>
<dbReference type="Gene3D" id="1.10.630.10">
    <property type="entry name" value="Cytochrome P450"/>
    <property type="match status" value="1"/>
</dbReference>
<evidence type="ECO:0000256" key="1">
    <source>
        <dbReference type="ARBA" id="ARBA00010617"/>
    </source>
</evidence>
<evidence type="ECO:0000256" key="2">
    <source>
        <dbReference type="ARBA" id="ARBA00022617"/>
    </source>
</evidence>
<dbReference type="SUPFAM" id="SSF48264">
    <property type="entry name" value="Cytochrome P450"/>
    <property type="match status" value="1"/>
</dbReference>
<evidence type="ECO:0000256" key="5">
    <source>
        <dbReference type="ARBA" id="ARBA00023004"/>
    </source>
</evidence>
<accession>A0ABZ2KC35</accession>
<dbReference type="InterPro" id="IPR050705">
    <property type="entry name" value="Cytochrome_P450_3A"/>
</dbReference>